<dbReference type="AlphaFoldDB" id="B7KNS6"/>
<evidence type="ECO:0000313" key="3">
    <source>
        <dbReference type="Proteomes" id="UP000002385"/>
    </source>
</evidence>
<dbReference type="EMBL" id="CP001298">
    <property type="protein sequence ID" value="ACK83515.1"/>
    <property type="molecule type" value="Genomic_DNA"/>
</dbReference>
<feature type="region of interest" description="Disordered" evidence="1">
    <location>
        <begin position="80"/>
        <end position="111"/>
    </location>
</feature>
<dbReference type="KEGG" id="mch:Mchl_2675"/>
<gene>
    <name evidence="2" type="ordered locus">Mchl_2675</name>
</gene>
<dbReference type="HOGENOM" id="CLU_1738348_0_0_5"/>
<name>B7KNS6_METC4</name>
<reference evidence="3" key="1">
    <citation type="submission" date="2008-12" db="EMBL/GenBank/DDBJ databases">
        <title>Complete sequence of chromosome of Methylobacterium chloromethanicum CM4.</title>
        <authorList>
            <consortium name="US DOE Joint Genome Institute"/>
            <person name="Lucas S."/>
            <person name="Copeland A."/>
            <person name="Lapidus A."/>
            <person name="Glavina del Rio T."/>
            <person name="Dalin E."/>
            <person name="Tice H."/>
            <person name="Bruce D."/>
            <person name="Goodwin L."/>
            <person name="Pitluck S."/>
            <person name="Chertkov O."/>
            <person name="Brettin T."/>
            <person name="Detter J.C."/>
            <person name="Han C."/>
            <person name="Larimer F."/>
            <person name="Land M."/>
            <person name="Hauser L."/>
            <person name="Kyrpides N."/>
            <person name="Mikhailova N."/>
            <person name="Marx C."/>
            <person name="Richardson P."/>
        </authorList>
    </citation>
    <scope>NUCLEOTIDE SEQUENCE [LARGE SCALE GENOMIC DNA]</scope>
    <source>
        <strain evidence="3">CM4 / NCIMB 13688</strain>
    </source>
</reference>
<dbReference type="Proteomes" id="UP000002385">
    <property type="component" value="Chromosome"/>
</dbReference>
<proteinExistence type="predicted"/>
<feature type="region of interest" description="Disordered" evidence="1">
    <location>
        <begin position="33"/>
        <end position="60"/>
    </location>
</feature>
<evidence type="ECO:0000256" key="1">
    <source>
        <dbReference type="SAM" id="MobiDB-lite"/>
    </source>
</evidence>
<organism evidence="2 3">
    <name type="scientific">Methylorubrum extorquens (strain CM4 / NCIMB 13688)</name>
    <name type="common">Methylobacterium extorquens</name>
    <dbReference type="NCBI Taxonomy" id="440085"/>
    <lineage>
        <taxon>Bacteria</taxon>
        <taxon>Pseudomonadati</taxon>
        <taxon>Pseudomonadota</taxon>
        <taxon>Alphaproteobacteria</taxon>
        <taxon>Hyphomicrobiales</taxon>
        <taxon>Methylobacteriaceae</taxon>
        <taxon>Methylorubrum</taxon>
    </lineage>
</organism>
<sequence>MAGKSQNTVLHLVGMQQVGAHAPVQPLGAQLRVAQQARAEDPAALGSEQRRGTTNRRASSAPVAVLVRVTNRTARLMPISTPWSRATARRSSARSRAAAAAGPGGVGTGARLTLPTETDWLRTERRTPIIALDRIVSPYAHRLMPQVGVD</sequence>
<accession>B7KNS6</accession>
<reference evidence="2 3" key="2">
    <citation type="journal article" date="2012" name="J. Bacteriol.">
        <title>Complete genome sequences of six strains of the genus Methylobacterium.</title>
        <authorList>
            <person name="Marx C.J."/>
            <person name="Bringel F."/>
            <person name="Chistoserdova L."/>
            <person name="Moulin L."/>
            <person name="Farhan Ul Haque M."/>
            <person name="Fleischman D.E."/>
            <person name="Gruffaz C."/>
            <person name="Jourand P."/>
            <person name="Knief C."/>
            <person name="Lee M.C."/>
            <person name="Muller E.E."/>
            <person name="Nadalig T."/>
            <person name="Peyraud R."/>
            <person name="Roselli S."/>
            <person name="Russ L."/>
            <person name="Goodwin L.A."/>
            <person name="Ivanova N."/>
            <person name="Kyrpides N."/>
            <person name="Lajus A."/>
            <person name="Land M.L."/>
            <person name="Medigue C."/>
            <person name="Mikhailova N."/>
            <person name="Nolan M."/>
            <person name="Woyke T."/>
            <person name="Stolyar S."/>
            <person name="Vorholt J.A."/>
            <person name="Vuilleumier S."/>
        </authorList>
    </citation>
    <scope>NUCLEOTIDE SEQUENCE [LARGE SCALE GENOMIC DNA]</scope>
    <source>
        <strain evidence="3">CM4 / NCIMB 13688</strain>
    </source>
</reference>
<protein>
    <submittedName>
        <fullName evidence="2">Uncharacterized protein</fullName>
    </submittedName>
</protein>
<evidence type="ECO:0000313" key="2">
    <source>
        <dbReference type="EMBL" id="ACK83515.1"/>
    </source>
</evidence>